<dbReference type="GO" id="GO:0051453">
    <property type="term" value="P:regulation of intracellular pH"/>
    <property type="evidence" value="ECO:0007669"/>
    <property type="project" value="TreeGrafter"/>
</dbReference>
<keyword evidence="3 10" id="KW-1003">Cell membrane</keyword>
<dbReference type="GO" id="GO:0015386">
    <property type="term" value="F:potassium:proton antiporter activity"/>
    <property type="evidence" value="ECO:0007669"/>
    <property type="project" value="TreeGrafter"/>
</dbReference>
<organism evidence="12 13">
    <name type="scientific">Spirosoma endbachense</name>
    <dbReference type="NCBI Taxonomy" id="2666025"/>
    <lineage>
        <taxon>Bacteria</taxon>
        <taxon>Pseudomonadati</taxon>
        <taxon>Bacteroidota</taxon>
        <taxon>Cytophagia</taxon>
        <taxon>Cytophagales</taxon>
        <taxon>Cytophagaceae</taxon>
        <taxon>Spirosoma</taxon>
    </lineage>
</organism>
<evidence type="ECO:0000256" key="4">
    <source>
        <dbReference type="ARBA" id="ARBA00022692"/>
    </source>
</evidence>
<dbReference type="KEGG" id="senf:GJR95_32155"/>
<dbReference type="EMBL" id="CP045997">
    <property type="protein sequence ID" value="QHV99384.1"/>
    <property type="molecule type" value="Genomic_DNA"/>
</dbReference>
<comment type="similarity">
    <text evidence="10">Belongs to the monovalent cation:proton antiporter 1 (CPA1) transporter (TC 2.A.36) family.</text>
</comment>
<sequence length="528" mass="58814">MLYLLSLCIGLLLVVCLLITLSQRLRIAYPILLVLGGLVISFIPGLPHGTVNPELIFTIFLPPLLCEAAWFTSWKDFWRWRRIIGFLAIGLVFLTASGVAYASLALIPGFTLALGFLLGGIVSPPDAVAATSILRNLSLPRRLTAILEGESLINDASSLIVFQFALAAVQSGIFIWYEALASFLFVTGLGIGAGLLVALGFYMVYKWQVITPGTHTVLTLITPYVMYVLAEVIHGSGVIAVVSGTLWLSYQSNRVFISHNRQQARSTWNTVGFVLNGTVFLLIGLQLPLISKALDEYSLYQAVRYGLLISLVVIGIRLVVTLLVSPFTHFISRFITVADKRLYWRGPFVLGYAGMRGVVSLAAALSIPVISRSGQPFPQRNLLLIITFIVILVTLVGQGLTLPLVIRWLGIKDPDHLRPKPEQRAIVHRHLAMAALGRLSDVYSLQIQRNALVSQLQQEVERTTKLATHPGETDTSNQVHDKAEVHRIRLDLLQIQRQKLTQLRHLKDYDEEVIRYWEEQLDLEEQRL</sequence>
<evidence type="ECO:0000256" key="9">
    <source>
        <dbReference type="ARBA" id="ARBA00023201"/>
    </source>
</evidence>
<dbReference type="Gene3D" id="6.10.140.1330">
    <property type="match status" value="1"/>
</dbReference>
<dbReference type="GO" id="GO:0015385">
    <property type="term" value="F:sodium:proton antiporter activity"/>
    <property type="evidence" value="ECO:0007669"/>
    <property type="project" value="InterPro"/>
</dbReference>
<keyword evidence="5 10" id="KW-1133">Transmembrane helix</keyword>
<evidence type="ECO:0000256" key="3">
    <source>
        <dbReference type="ARBA" id="ARBA00022475"/>
    </source>
</evidence>
<feature type="transmembrane region" description="Helical" evidence="10">
    <location>
        <begin position="55"/>
        <end position="72"/>
    </location>
</feature>
<name>A0A6P1W3B7_9BACT</name>
<gene>
    <name evidence="12" type="ORF">GJR95_32155</name>
</gene>
<dbReference type="GO" id="GO:0005886">
    <property type="term" value="C:plasma membrane"/>
    <property type="evidence" value="ECO:0007669"/>
    <property type="project" value="UniProtKB-SubCell"/>
</dbReference>
<feature type="transmembrane region" description="Helical" evidence="10">
    <location>
        <begin position="84"/>
        <end position="107"/>
    </location>
</feature>
<protein>
    <submittedName>
        <fullName evidence="12">Na+/H+ antiporter</fullName>
    </submittedName>
</protein>
<evidence type="ECO:0000256" key="1">
    <source>
        <dbReference type="ARBA" id="ARBA00004651"/>
    </source>
</evidence>
<evidence type="ECO:0000313" key="12">
    <source>
        <dbReference type="EMBL" id="QHV99384.1"/>
    </source>
</evidence>
<dbReference type="GO" id="GO:0098719">
    <property type="term" value="P:sodium ion import across plasma membrane"/>
    <property type="evidence" value="ECO:0007669"/>
    <property type="project" value="TreeGrafter"/>
</dbReference>
<evidence type="ECO:0000259" key="11">
    <source>
        <dbReference type="Pfam" id="PF00999"/>
    </source>
</evidence>
<reference evidence="12 13" key="1">
    <citation type="submission" date="2019-11" db="EMBL/GenBank/DDBJ databases">
        <title>Spirosoma endbachense sp. nov., isolated from a natural salt meadow.</title>
        <authorList>
            <person name="Rojas J."/>
            <person name="Ambika Manirajan B."/>
            <person name="Ratering S."/>
            <person name="Suarez C."/>
            <person name="Geissler-Plaum R."/>
            <person name="Schnell S."/>
        </authorList>
    </citation>
    <scope>NUCLEOTIDE SEQUENCE [LARGE SCALE GENOMIC DNA]</scope>
    <source>
        <strain evidence="12 13">I-24</strain>
    </source>
</reference>
<keyword evidence="4 10" id="KW-0812">Transmembrane</keyword>
<feature type="transmembrane region" description="Helical" evidence="10">
    <location>
        <begin position="183"/>
        <end position="204"/>
    </location>
</feature>
<feature type="domain" description="Cation/H+ exchanger transmembrane" evidence="11">
    <location>
        <begin position="13"/>
        <end position="408"/>
    </location>
</feature>
<dbReference type="InterPro" id="IPR018422">
    <property type="entry name" value="Cation/H_exchanger_CPA1"/>
</dbReference>
<evidence type="ECO:0000313" key="13">
    <source>
        <dbReference type="Proteomes" id="UP000464577"/>
    </source>
</evidence>
<keyword evidence="10" id="KW-0050">Antiport</keyword>
<keyword evidence="2 10" id="KW-0813">Transport</keyword>
<accession>A0A6P1W3B7</accession>
<evidence type="ECO:0000256" key="5">
    <source>
        <dbReference type="ARBA" id="ARBA00022989"/>
    </source>
</evidence>
<keyword evidence="9 10" id="KW-0739">Sodium transport</keyword>
<keyword evidence="8 10" id="KW-0472">Membrane</keyword>
<feature type="transmembrane region" description="Helical" evidence="10">
    <location>
        <begin position="271"/>
        <end position="290"/>
    </location>
</feature>
<evidence type="ECO:0000256" key="10">
    <source>
        <dbReference type="RuleBase" id="RU366002"/>
    </source>
</evidence>
<feature type="transmembrane region" description="Helical" evidence="10">
    <location>
        <begin position="156"/>
        <end position="176"/>
    </location>
</feature>
<evidence type="ECO:0000256" key="7">
    <source>
        <dbReference type="ARBA" id="ARBA00023065"/>
    </source>
</evidence>
<feature type="transmembrane region" description="Helical" evidence="10">
    <location>
        <begin position="348"/>
        <end position="370"/>
    </location>
</feature>
<keyword evidence="6 10" id="KW-0915">Sodium</keyword>
<feature type="transmembrane region" description="Helical" evidence="10">
    <location>
        <begin position="382"/>
        <end position="410"/>
    </location>
</feature>
<evidence type="ECO:0000256" key="8">
    <source>
        <dbReference type="ARBA" id="ARBA00023136"/>
    </source>
</evidence>
<dbReference type="AlphaFoldDB" id="A0A6P1W3B7"/>
<dbReference type="NCBIfam" id="TIGR00831">
    <property type="entry name" value="a_cpa1"/>
    <property type="match status" value="1"/>
</dbReference>
<feature type="transmembrane region" description="Helical" evidence="10">
    <location>
        <begin position="302"/>
        <end position="327"/>
    </location>
</feature>
<dbReference type="InterPro" id="IPR006153">
    <property type="entry name" value="Cation/H_exchanger_TM"/>
</dbReference>
<comment type="function">
    <text evidence="10">Na(+)/H(+) antiporter that extrudes sodium in exchange for external protons.</text>
</comment>
<dbReference type="InterPro" id="IPR004705">
    <property type="entry name" value="Cation/H_exchanger_CPA1_bac"/>
</dbReference>
<dbReference type="PANTHER" id="PTHR10110">
    <property type="entry name" value="SODIUM/HYDROGEN EXCHANGER"/>
    <property type="match status" value="1"/>
</dbReference>
<proteinExistence type="inferred from homology"/>
<evidence type="ECO:0000256" key="6">
    <source>
        <dbReference type="ARBA" id="ARBA00023053"/>
    </source>
</evidence>
<comment type="subcellular location">
    <subcellularLocation>
        <location evidence="1 10">Cell membrane</location>
        <topology evidence="1 10">Multi-pass membrane protein</topology>
    </subcellularLocation>
</comment>
<dbReference type="RefSeq" id="WP_162389787.1">
    <property type="nucleotide sequence ID" value="NZ_CP045997.1"/>
</dbReference>
<keyword evidence="7 10" id="KW-0406">Ion transport</keyword>
<feature type="transmembrane region" description="Helical" evidence="10">
    <location>
        <begin position="224"/>
        <end position="250"/>
    </location>
</feature>
<dbReference type="Pfam" id="PF00999">
    <property type="entry name" value="Na_H_Exchanger"/>
    <property type="match status" value="1"/>
</dbReference>
<evidence type="ECO:0000256" key="2">
    <source>
        <dbReference type="ARBA" id="ARBA00022448"/>
    </source>
</evidence>
<dbReference type="PANTHER" id="PTHR10110:SF86">
    <property type="entry name" value="SODIUM_HYDROGEN EXCHANGER 7"/>
    <property type="match status" value="1"/>
</dbReference>
<keyword evidence="13" id="KW-1185">Reference proteome</keyword>
<comment type="caution">
    <text evidence="10">Lacks conserved residue(s) required for the propagation of feature annotation.</text>
</comment>
<dbReference type="Proteomes" id="UP000464577">
    <property type="component" value="Chromosome"/>
</dbReference>